<dbReference type="STRING" id="296587.C1E933"/>
<evidence type="ECO:0008006" key="8">
    <source>
        <dbReference type="Google" id="ProtNLM"/>
    </source>
</evidence>
<dbReference type="OMA" id="FMDKRDN"/>
<keyword evidence="3" id="KW-0694">RNA-binding</keyword>
<evidence type="ECO:0000256" key="3">
    <source>
        <dbReference type="ARBA" id="ARBA00022884"/>
    </source>
</evidence>
<reference evidence="6 7" key="1">
    <citation type="journal article" date="2009" name="Science">
        <title>Green evolution and dynamic adaptations revealed by genomes of the marine picoeukaryotes Micromonas.</title>
        <authorList>
            <person name="Worden A.Z."/>
            <person name="Lee J.H."/>
            <person name="Mock T."/>
            <person name="Rouze P."/>
            <person name="Simmons M.P."/>
            <person name="Aerts A.L."/>
            <person name="Allen A.E."/>
            <person name="Cuvelier M.L."/>
            <person name="Derelle E."/>
            <person name="Everett M.V."/>
            <person name="Foulon E."/>
            <person name="Grimwood J."/>
            <person name="Gundlach H."/>
            <person name="Henrissat B."/>
            <person name="Napoli C."/>
            <person name="McDonald S.M."/>
            <person name="Parker M.S."/>
            <person name="Rombauts S."/>
            <person name="Salamov A."/>
            <person name="Von Dassow P."/>
            <person name="Badger J.H."/>
            <person name="Coutinho P.M."/>
            <person name="Demir E."/>
            <person name="Dubchak I."/>
            <person name="Gentemann C."/>
            <person name="Eikrem W."/>
            <person name="Gready J.E."/>
            <person name="John U."/>
            <person name="Lanier W."/>
            <person name="Lindquist E.A."/>
            <person name="Lucas S."/>
            <person name="Mayer K.F."/>
            <person name="Moreau H."/>
            <person name="Not F."/>
            <person name="Otillar R."/>
            <person name="Panaud O."/>
            <person name="Pangilinan J."/>
            <person name="Paulsen I."/>
            <person name="Piegu B."/>
            <person name="Poliakov A."/>
            <person name="Robbens S."/>
            <person name="Schmutz J."/>
            <person name="Toulza E."/>
            <person name="Wyss T."/>
            <person name="Zelensky A."/>
            <person name="Zhou K."/>
            <person name="Armbrust E.V."/>
            <person name="Bhattacharya D."/>
            <person name="Goodenough U.W."/>
            <person name="Van de Peer Y."/>
            <person name="Grigoriev I.V."/>
        </authorList>
    </citation>
    <scope>NUCLEOTIDE SEQUENCE [LARGE SCALE GENOMIC DNA]</scope>
    <source>
        <strain evidence="7">RCC299 / NOUM17</strain>
    </source>
</reference>
<keyword evidence="7" id="KW-1185">Reference proteome</keyword>
<dbReference type="GO" id="GO:0005852">
    <property type="term" value="C:eukaryotic translation initiation factor 3 complex"/>
    <property type="evidence" value="ECO:0007669"/>
    <property type="project" value="InterPro"/>
</dbReference>
<accession>C1E933</accession>
<dbReference type="GO" id="GO:0003723">
    <property type="term" value="F:RNA binding"/>
    <property type="evidence" value="ECO:0007669"/>
    <property type="project" value="UniProtKB-KW"/>
</dbReference>
<dbReference type="InterPro" id="IPR007783">
    <property type="entry name" value="eIF3d"/>
</dbReference>
<keyword evidence="1" id="KW-0963">Cytoplasm</keyword>
<dbReference type="Proteomes" id="UP000002009">
    <property type="component" value="Chromosome 6"/>
</dbReference>
<feature type="compositionally biased region" description="Low complexity" evidence="5">
    <location>
        <begin position="130"/>
        <end position="139"/>
    </location>
</feature>
<dbReference type="EMBL" id="CP001327">
    <property type="protein sequence ID" value="ACO64616.1"/>
    <property type="molecule type" value="Genomic_DNA"/>
</dbReference>
<evidence type="ECO:0000313" key="6">
    <source>
        <dbReference type="EMBL" id="ACO64616.1"/>
    </source>
</evidence>
<evidence type="ECO:0000256" key="5">
    <source>
        <dbReference type="SAM" id="MobiDB-lite"/>
    </source>
</evidence>
<name>C1E933_MICCC</name>
<dbReference type="GeneID" id="8244645"/>
<dbReference type="Pfam" id="PF05091">
    <property type="entry name" value="eIF-3_zeta"/>
    <property type="match status" value="1"/>
</dbReference>
<feature type="region of interest" description="Disordered" evidence="5">
    <location>
        <begin position="112"/>
        <end position="144"/>
    </location>
</feature>
<proteinExistence type="predicted"/>
<dbReference type="PANTHER" id="PTHR12399:SF0">
    <property type="entry name" value="EUKARYOTIC TRANSLATION INITIATION FACTOR 3 SUBUNIT D"/>
    <property type="match status" value="1"/>
</dbReference>
<dbReference type="PANTHER" id="PTHR12399">
    <property type="entry name" value="EUKARYOTIC TRANSLATION INITIATION FACTOR 3 SUBUNIT 7"/>
    <property type="match status" value="1"/>
</dbReference>
<organism evidence="6 7">
    <name type="scientific">Micromonas commoda (strain RCC299 / NOUM17 / CCMP2709)</name>
    <name type="common">Picoplanktonic green alga</name>
    <dbReference type="NCBI Taxonomy" id="296587"/>
    <lineage>
        <taxon>Eukaryota</taxon>
        <taxon>Viridiplantae</taxon>
        <taxon>Chlorophyta</taxon>
        <taxon>Mamiellophyceae</taxon>
        <taxon>Mamiellales</taxon>
        <taxon>Mamiellaceae</taxon>
        <taxon>Micromonas</taxon>
    </lineage>
</organism>
<dbReference type="OrthoDB" id="16538at2759"/>
<sequence>MGFKVPECVETDAWGPPVDSVDADRALTYAPFTRSDKFGRAADWNMTGYAKYAGNRYNAGQGGVSTVFNFFANDEEDSFSLVDNTPAPRQRYGARGKFQNRNFQRRNWNQATVEGGDMGKGAERERARQQRMQSKKQQQWNTWAHNRNRETVTYSGSVDIRPDWDVAEQINLVQLTKLQAQTLPPHEELVQCGALGVFDKTYDRVTPKLDRDLQKSKKKSYNPTTSDDPVMATLMEKNAGTVYATDAMVSAVMCAARSVYGWDLIVTKKDGVLVMDKRPEGSFDLLTVSETAQDPITDDKENINGVHKLSEESTACNFDYAQQVLTEECENFGADADPFGTGDANAAKVGYRYRKWDVGGGVVLVSRHELNGVTDSKGAKALLSIKTLNEFDSKIAGVDYRKQIETQRGAVIATELKNNANKLAKWTCEALLAGADQLKLGFVSRTHPKDPNNHAIVNTQTYKPKDFAQQINLTEGNMWGVFKSVVDMCMKMEDGKYLLVKDANKPILRTYVVGADDFNDDYASEPIERKD</sequence>
<protein>
    <recommendedName>
        <fullName evidence="8">Eukaryotic translation initiation factor 3 subunit 7</fullName>
    </recommendedName>
</protein>
<dbReference type="eggNOG" id="KOG2479">
    <property type="taxonomic scope" value="Eukaryota"/>
</dbReference>
<gene>
    <name evidence="6" type="ORF">MICPUN_59587</name>
</gene>
<keyword evidence="2" id="KW-0396">Initiation factor</keyword>
<dbReference type="RefSeq" id="XP_002503358.1">
    <property type="nucleotide sequence ID" value="XM_002503312.1"/>
</dbReference>
<dbReference type="InParanoid" id="C1E933"/>
<evidence type="ECO:0000313" key="7">
    <source>
        <dbReference type="Proteomes" id="UP000002009"/>
    </source>
</evidence>
<dbReference type="AlphaFoldDB" id="C1E933"/>
<keyword evidence="4" id="KW-0648">Protein biosynthesis</keyword>
<dbReference type="PIRSF" id="PIRSF016281">
    <property type="entry name" value="EIF-3_zeta"/>
    <property type="match status" value="1"/>
</dbReference>
<dbReference type="FunCoup" id="C1E933">
    <property type="interactions" value="2187"/>
</dbReference>
<evidence type="ECO:0000256" key="1">
    <source>
        <dbReference type="ARBA" id="ARBA00022490"/>
    </source>
</evidence>
<dbReference type="KEGG" id="mis:MICPUN_59587"/>
<dbReference type="GO" id="GO:0003743">
    <property type="term" value="F:translation initiation factor activity"/>
    <property type="evidence" value="ECO:0007669"/>
    <property type="project" value="UniProtKB-KW"/>
</dbReference>
<evidence type="ECO:0000256" key="2">
    <source>
        <dbReference type="ARBA" id="ARBA00022540"/>
    </source>
</evidence>
<evidence type="ECO:0000256" key="4">
    <source>
        <dbReference type="ARBA" id="ARBA00022917"/>
    </source>
</evidence>